<feature type="signal peptide" evidence="1">
    <location>
        <begin position="1"/>
        <end position="24"/>
    </location>
</feature>
<gene>
    <name evidence="2" type="ORF">E2C06_26045</name>
</gene>
<dbReference type="Gene3D" id="2.130.10.10">
    <property type="entry name" value="YVTN repeat-like/Quinoprotein amine dehydrogenase"/>
    <property type="match status" value="1"/>
</dbReference>
<proteinExistence type="predicted"/>
<dbReference type="RefSeq" id="WP_133291507.1">
    <property type="nucleotide sequence ID" value="NZ_SMSJ01000057.1"/>
</dbReference>
<evidence type="ECO:0008006" key="4">
    <source>
        <dbReference type="Google" id="ProtNLM"/>
    </source>
</evidence>
<keyword evidence="1" id="KW-0732">Signal</keyword>
<dbReference type="Pfam" id="PF13620">
    <property type="entry name" value="CarboxypepD_reg"/>
    <property type="match status" value="1"/>
</dbReference>
<dbReference type="InterPro" id="IPR008969">
    <property type="entry name" value="CarboxyPept-like_regulatory"/>
</dbReference>
<evidence type="ECO:0000313" key="3">
    <source>
        <dbReference type="Proteomes" id="UP000295096"/>
    </source>
</evidence>
<dbReference type="AlphaFoldDB" id="A0A4R5QBN7"/>
<dbReference type="PANTHER" id="PTHR40274:SF3">
    <property type="entry name" value="VIRGINIAMYCIN B LYASE"/>
    <property type="match status" value="1"/>
</dbReference>
<reference evidence="2 3" key="1">
    <citation type="journal article" date="2016" name="J. Microbiol.">
        <title>Dankookia rubra gen. nov., sp. nov., an alphaproteobacterium isolated from sediment of a shallow stream.</title>
        <authorList>
            <person name="Kim W.H."/>
            <person name="Kim D.H."/>
            <person name="Kang K."/>
            <person name="Ahn T.Y."/>
        </authorList>
    </citation>
    <scope>NUCLEOTIDE SEQUENCE [LARGE SCALE GENOMIC DNA]</scope>
    <source>
        <strain evidence="2 3">JCM30602</strain>
    </source>
</reference>
<dbReference type="EMBL" id="SMSJ01000057">
    <property type="protein sequence ID" value="TDH59687.1"/>
    <property type="molecule type" value="Genomic_DNA"/>
</dbReference>
<dbReference type="SUPFAM" id="SSF49464">
    <property type="entry name" value="Carboxypeptidase regulatory domain-like"/>
    <property type="match status" value="1"/>
</dbReference>
<name>A0A4R5QBN7_9PROT</name>
<dbReference type="PANTHER" id="PTHR40274">
    <property type="entry name" value="VIRGINIAMYCIN B LYASE"/>
    <property type="match status" value="1"/>
</dbReference>
<dbReference type="InterPro" id="IPR051344">
    <property type="entry name" value="Vgb"/>
</dbReference>
<dbReference type="SUPFAM" id="SSF63829">
    <property type="entry name" value="Calcium-dependent phosphotriesterase"/>
    <property type="match status" value="1"/>
</dbReference>
<dbReference type="InterPro" id="IPR015943">
    <property type="entry name" value="WD40/YVTN_repeat-like_dom_sf"/>
</dbReference>
<evidence type="ECO:0000256" key="1">
    <source>
        <dbReference type="SAM" id="SignalP"/>
    </source>
</evidence>
<dbReference type="Proteomes" id="UP000295096">
    <property type="component" value="Unassembled WGS sequence"/>
</dbReference>
<feature type="chain" id="PRO_5020449110" description="Carboxypeptidase regulatory-like domain-containing protein" evidence="1">
    <location>
        <begin position="25"/>
        <end position="346"/>
    </location>
</feature>
<protein>
    <recommendedName>
        <fullName evidence="4">Carboxypeptidase regulatory-like domain-containing protein</fullName>
    </recommendedName>
</protein>
<sequence>MRPPPARWALPLLAMLAWSGTALAQGLSGTVRSAEEGPMGGVLVNARAAGSTITVTVVTDAEGRFAFPAGRLPAGPTELSVRAAGWDLAGPEKVELTAAPVTAALILNPATEPAMQLSNAEWIASLPGGDADNHFLQNCTNCHTLKQPLFSDHDAKEFVEVQLRMASYAQASSLLRPQVLLQDRVANQSAAAQAARRKVFERQAAYLAQHNLWQKEGFDFRLTPFPRPSGRATRMVVTEYDLPETTRQPHDVIVTADGMVWYNSFTEQVLGRLDPKTGETREWMVPTLKPDSPKGSLALRADRDGNLWMGLSYQGGVARFDPRTETFRMYPLPARLNRDSTQTTEV</sequence>
<evidence type="ECO:0000313" key="2">
    <source>
        <dbReference type="EMBL" id="TDH59687.1"/>
    </source>
</evidence>
<accession>A0A4R5QBN7</accession>
<dbReference type="OrthoDB" id="2633250at2"/>
<comment type="caution">
    <text evidence="2">The sequence shown here is derived from an EMBL/GenBank/DDBJ whole genome shotgun (WGS) entry which is preliminary data.</text>
</comment>
<organism evidence="2 3">
    <name type="scientific">Dankookia rubra</name>
    <dbReference type="NCBI Taxonomy" id="1442381"/>
    <lineage>
        <taxon>Bacteria</taxon>
        <taxon>Pseudomonadati</taxon>
        <taxon>Pseudomonadota</taxon>
        <taxon>Alphaproteobacteria</taxon>
        <taxon>Acetobacterales</taxon>
        <taxon>Roseomonadaceae</taxon>
        <taxon>Dankookia</taxon>
    </lineage>
</organism>
<keyword evidence="3" id="KW-1185">Reference proteome</keyword>